<evidence type="ECO:0000313" key="2">
    <source>
        <dbReference type="Proteomes" id="UP000828390"/>
    </source>
</evidence>
<organism evidence="1 2">
    <name type="scientific">Dreissena polymorpha</name>
    <name type="common">Zebra mussel</name>
    <name type="synonym">Mytilus polymorpha</name>
    <dbReference type="NCBI Taxonomy" id="45954"/>
    <lineage>
        <taxon>Eukaryota</taxon>
        <taxon>Metazoa</taxon>
        <taxon>Spiralia</taxon>
        <taxon>Lophotrochozoa</taxon>
        <taxon>Mollusca</taxon>
        <taxon>Bivalvia</taxon>
        <taxon>Autobranchia</taxon>
        <taxon>Heteroconchia</taxon>
        <taxon>Euheterodonta</taxon>
        <taxon>Imparidentia</taxon>
        <taxon>Neoheterodontei</taxon>
        <taxon>Myida</taxon>
        <taxon>Dreissenoidea</taxon>
        <taxon>Dreissenidae</taxon>
        <taxon>Dreissena</taxon>
    </lineage>
</organism>
<comment type="caution">
    <text evidence="1">The sequence shown here is derived from an EMBL/GenBank/DDBJ whole genome shotgun (WGS) entry which is preliminary data.</text>
</comment>
<evidence type="ECO:0000313" key="1">
    <source>
        <dbReference type="EMBL" id="KAH3856883.1"/>
    </source>
</evidence>
<sequence length="58" mass="6446">MTWVTSGVLGNLGNLGCLSPIETSLQCPPLRYVRKTIHVLPKRYARKTIGQCRTSDSK</sequence>
<accession>A0A9D4LE71</accession>
<reference evidence="1" key="1">
    <citation type="journal article" date="2019" name="bioRxiv">
        <title>The Genome of the Zebra Mussel, Dreissena polymorpha: A Resource for Invasive Species Research.</title>
        <authorList>
            <person name="McCartney M.A."/>
            <person name="Auch B."/>
            <person name="Kono T."/>
            <person name="Mallez S."/>
            <person name="Zhang Y."/>
            <person name="Obille A."/>
            <person name="Becker A."/>
            <person name="Abrahante J.E."/>
            <person name="Garbe J."/>
            <person name="Badalamenti J.P."/>
            <person name="Herman A."/>
            <person name="Mangelson H."/>
            <person name="Liachko I."/>
            <person name="Sullivan S."/>
            <person name="Sone E.D."/>
            <person name="Koren S."/>
            <person name="Silverstein K.A.T."/>
            <person name="Beckman K.B."/>
            <person name="Gohl D.M."/>
        </authorList>
    </citation>
    <scope>NUCLEOTIDE SEQUENCE</scope>
    <source>
        <strain evidence="1">Duluth1</strain>
        <tissue evidence="1">Whole animal</tissue>
    </source>
</reference>
<keyword evidence="2" id="KW-1185">Reference proteome</keyword>
<reference evidence="1" key="2">
    <citation type="submission" date="2020-11" db="EMBL/GenBank/DDBJ databases">
        <authorList>
            <person name="McCartney M.A."/>
            <person name="Auch B."/>
            <person name="Kono T."/>
            <person name="Mallez S."/>
            <person name="Becker A."/>
            <person name="Gohl D.M."/>
            <person name="Silverstein K.A.T."/>
            <person name="Koren S."/>
            <person name="Bechman K.B."/>
            <person name="Herman A."/>
            <person name="Abrahante J.E."/>
            <person name="Garbe J."/>
        </authorList>
    </citation>
    <scope>NUCLEOTIDE SEQUENCE</scope>
    <source>
        <strain evidence="1">Duluth1</strain>
        <tissue evidence="1">Whole animal</tissue>
    </source>
</reference>
<gene>
    <name evidence="1" type="ORF">DPMN_099478</name>
</gene>
<dbReference type="EMBL" id="JAIWYP010000003">
    <property type="protein sequence ID" value="KAH3856883.1"/>
    <property type="molecule type" value="Genomic_DNA"/>
</dbReference>
<protein>
    <submittedName>
        <fullName evidence="1">Uncharacterized protein</fullName>
    </submittedName>
</protein>
<name>A0A9D4LE71_DREPO</name>
<dbReference type="Proteomes" id="UP000828390">
    <property type="component" value="Unassembled WGS sequence"/>
</dbReference>
<proteinExistence type="predicted"/>
<dbReference type="AlphaFoldDB" id="A0A9D4LE71"/>